<evidence type="ECO:0000256" key="3">
    <source>
        <dbReference type="ARBA" id="ARBA00022475"/>
    </source>
</evidence>
<sequence length="176" mass="18511">MSELLELLLVFARLGLLSVGAAFAVLPEMARQLTEVHDWLTPREFTDGYALGQLAPGPNMLAVFFYGHRVAGLPGALMAGLGMFGPPLLIALSVTRLWSSVSHTPWAQAARRALVPVGAGLMASGVLTLSRGALHDAFTLALAVVALLVLYRWRVNPALVVVIGGLLGALHALLAA</sequence>
<dbReference type="RefSeq" id="WP_015231472.1">
    <property type="nucleotide sequence ID" value="NC_019789.1"/>
</dbReference>
<evidence type="ECO:0000256" key="1">
    <source>
        <dbReference type="ARBA" id="ARBA00004651"/>
    </source>
</evidence>
<dbReference type="GO" id="GO:0015109">
    <property type="term" value="F:chromate transmembrane transporter activity"/>
    <property type="evidence" value="ECO:0007669"/>
    <property type="project" value="InterPro"/>
</dbReference>
<evidence type="ECO:0000256" key="4">
    <source>
        <dbReference type="ARBA" id="ARBA00022692"/>
    </source>
</evidence>
<dbReference type="InterPro" id="IPR052518">
    <property type="entry name" value="CHR_Transporter"/>
</dbReference>
<keyword evidence="4 7" id="KW-0812">Transmembrane</keyword>
<keyword evidence="9" id="KW-1185">Reference proteome</keyword>
<feature type="transmembrane region" description="Helical" evidence="7">
    <location>
        <begin position="137"/>
        <end position="153"/>
    </location>
</feature>
<dbReference type="EMBL" id="CP003383">
    <property type="protein sequence ID" value="AFZ69571.1"/>
    <property type="molecule type" value="Genomic_DNA"/>
</dbReference>
<protein>
    <submittedName>
        <fullName evidence="8">Chromate transport protein ChrA</fullName>
    </submittedName>
</protein>
<organism evidence="8 9">
    <name type="scientific">Deinococcus peraridilitoris (strain DSM 19664 / LMG 22246 / CIP 109416 / KR-200)</name>
    <dbReference type="NCBI Taxonomy" id="937777"/>
    <lineage>
        <taxon>Bacteria</taxon>
        <taxon>Thermotogati</taxon>
        <taxon>Deinococcota</taxon>
        <taxon>Deinococci</taxon>
        <taxon>Deinococcales</taxon>
        <taxon>Deinococcaceae</taxon>
        <taxon>Deinococcus</taxon>
    </lineage>
</organism>
<geneLocation type="plasmid" evidence="8 9">
    <name>pDEIPE01</name>
</geneLocation>
<feature type="transmembrane region" description="Helical" evidence="7">
    <location>
        <begin position="159"/>
        <end position="175"/>
    </location>
</feature>
<dbReference type="GO" id="GO:0005886">
    <property type="term" value="C:plasma membrane"/>
    <property type="evidence" value="ECO:0007669"/>
    <property type="project" value="UniProtKB-SubCell"/>
</dbReference>
<comment type="similarity">
    <text evidence="2">Belongs to the chromate ion transporter (CHR) (TC 2.A.51) family.</text>
</comment>
<dbReference type="Proteomes" id="UP000010467">
    <property type="component" value="Plasmid pDEIPE01"/>
</dbReference>
<dbReference type="AlphaFoldDB" id="L0A6V9"/>
<reference evidence="9" key="1">
    <citation type="submission" date="2012-03" db="EMBL/GenBank/DDBJ databases">
        <title>Complete sequence of plasmid 1 of Deinococcus peraridilitoris DSM 19664.</title>
        <authorList>
            <person name="Lucas S."/>
            <person name="Copeland A."/>
            <person name="Lapidus A."/>
            <person name="Glavina del Rio T."/>
            <person name="Dalin E."/>
            <person name="Tice H."/>
            <person name="Bruce D."/>
            <person name="Goodwin L."/>
            <person name="Pitluck S."/>
            <person name="Peters L."/>
            <person name="Mikhailova N."/>
            <person name="Lu M."/>
            <person name="Kyrpides N."/>
            <person name="Mavromatis K."/>
            <person name="Ivanova N."/>
            <person name="Brettin T."/>
            <person name="Detter J.C."/>
            <person name="Han C."/>
            <person name="Larimer F."/>
            <person name="Land M."/>
            <person name="Hauser L."/>
            <person name="Markowitz V."/>
            <person name="Cheng J.-F."/>
            <person name="Hugenholtz P."/>
            <person name="Woyke T."/>
            <person name="Wu D."/>
            <person name="Pukall R."/>
            <person name="Steenblock K."/>
            <person name="Brambilla E."/>
            <person name="Klenk H.-P."/>
            <person name="Eisen J.A."/>
        </authorList>
    </citation>
    <scope>NUCLEOTIDE SEQUENCE [LARGE SCALE GENOMIC DNA]</scope>
    <source>
        <strain evidence="9">DSM 19664 / LMG 22246 / CIP 109416 / KR-200</strain>
        <plasmid evidence="9">Plasmid pDEIPE01</plasmid>
    </source>
</reference>
<dbReference type="HOGENOM" id="CLU_018106_1_2_0"/>
<proteinExistence type="inferred from homology"/>
<feature type="transmembrane region" description="Helical" evidence="7">
    <location>
        <begin position="113"/>
        <end position="130"/>
    </location>
</feature>
<evidence type="ECO:0000256" key="5">
    <source>
        <dbReference type="ARBA" id="ARBA00022989"/>
    </source>
</evidence>
<dbReference type="Pfam" id="PF02417">
    <property type="entry name" value="Chromate_transp"/>
    <property type="match status" value="1"/>
</dbReference>
<dbReference type="KEGG" id="dpd:Deipe_4211"/>
<dbReference type="PATRIC" id="fig|937777.3.peg.4240"/>
<keyword evidence="3" id="KW-1003">Cell membrane</keyword>
<evidence type="ECO:0000313" key="9">
    <source>
        <dbReference type="Proteomes" id="UP000010467"/>
    </source>
</evidence>
<keyword evidence="6 7" id="KW-0472">Membrane</keyword>
<name>L0A6V9_DEIPD</name>
<evidence type="ECO:0000256" key="7">
    <source>
        <dbReference type="SAM" id="Phobius"/>
    </source>
</evidence>
<gene>
    <name evidence="8" type="ordered locus">Deipe_4211</name>
</gene>
<keyword evidence="8" id="KW-0614">Plasmid</keyword>
<dbReference type="InterPro" id="IPR003370">
    <property type="entry name" value="Chromate_transpt"/>
</dbReference>
<dbReference type="PANTHER" id="PTHR43663:SF1">
    <property type="entry name" value="CHROMATE TRANSPORTER"/>
    <property type="match status" value="1"/>
</dbReference>
<keyword evidence="5 7" id="KW-1133">Transmembrane helix</keyword>
<evidence type="ECO:0000313" key="8">
    <source>
        <dbReference type="EMBL" id="AFZ69571.1"/>
    </source>
</evidence>
<dbReference type="PANTHER" id="PTHR43663">
    <property type="entry name" value="CHROMATE TRANSPORT PROTEIN-RELATED"/>
    <property type="match status" value="1"/>
</dbReference>
<accession>L0A6V9</accession>
<evidence type="ECO:0000256" key="2">
    <source>
        <dbReference type="ARBA" id="ARBA00005262"/>
    </source>
</evidence>
<dbReference type="OrthoDB" id="71680at2"/>
<feature type="transmembrane region" description="Helical" evidence="7">
    <location>
        <begin position="73"/>
        <end position="93"/>
    </location>
</feature>
<evidence type="ECO:0000256" key="6">
    <source>
        <dbReference type="ARBA" id="ARBA00023136"/>
    </source>
</evidence>
<comment type="subcellular location">
    <subcellularLocation>
        <location evidence="1">Cell membrane</location>
        <topology evidence="1">Multi-pass membrane protein</topology>
    </subcellularLocation>
</comment>